<evidence type="ECO:0000313" key="2">
    <source>
        <dbReference type="EMBL" id="MDH0564660.1"/>
    </source>
</evidence>
<dbReference type="CDD" id="cd01462">
    <property type="entry name" value="VWA_YIEM_type"/>
    <property type="match status" value="1"/>
</dbReference>
<comment type="caution">
    <text evidence="2">The sequence shown here is derived from an EMBL/GenBank/DDBJ whole genome shotgun (WGS) entry which is preliminary data.</text>
</comment>
<protein>
    <submittedName>
        <fullName evidence="2">VWA domain-containing protein</fullName>
    </submittedName>
</protein>
<dbReference type="PANTHER" id="PTHR30634">
    <property type="entry name" value="OUTER MEMBRANE LOLAB LIPOPROTEIN INSERTION APPARATUS"/>
    <property type="match status" value="1"/>
</dbReference>
<accession>A0AA42I8U3</accession>
<evidence type="ECO:0000259" key="1">
    <source>
        <dbReference type="SMART" id="SM00327"/>
    </source>
</evidence>
<dbReference type="Gene3D" id="3.40.50.410">
    <property type="entry name" value="von Willebrand factor, type A domain"/>
    <property type="match status" value="1"/>
</dbReference>
<dbReference type="SUPFAM" id="SSF53300">
    <property type="entry name" value="vWA-like"/>
    <property type="match status" value="1"/>
</dbReference>
<dbReference type="PANTHER" id="PTHR30634:SF16">
    <property type="entry name" value="OUTER-MEMBRANE LIPOPROTEIN LOLB"/>
    <property type="match status" value="1"/>
</dbReference>
<evidence type="ECO:0000313" key="3">
    <source>
        <dbReference type="Proteomes" id="UP001159329"/>
    </source>
</evidence>
<dbReference type="InterPro" id="IPR036465">
    <property type="entry name" value="vWFA_dom_sf"/>
</dbReference>
<name>A0AA42I8U3_9GAMM</name>
<proteinExistence type="predicted"/>
<reference evidence="2" key="1">
    <citation type="submission" date="2022-09" db="EMBL/GenBank/DDBJ databases">
        <title>Intensive care unit water sources are persistently colonized with multi-drug resistant bacteria and are the site of extensive horizontal gene transfer of antibiotic resistance genes.</title>
        <authorList>
            <person name="Diorio-Toth L."/>
        </authorList>
    </citation>
    <scope>NUCLEOTIDE SEQUENCE</scope>
    <source>
        <strain evidence="2">GD04005</strain>
    </source>
</reference>
<organism evidence="2 3">
    <name type="scientific">Acinetobacter courvalinii</name>
    <dbReference type="NCBI Taxonomy" id="280147"/>
    <lineage>
        <taxon>Bacteria</taxon>
        <taxon>Pseudomonadati</taxon>
        <taxon>Pseudomonadota</taxon>
        <taxon>Gammaproteobacteria</taxon>
        <taxon>Moraxellales</taxon>
        <taxon>Moraxellaceae</taxon>
        <taxon>Acinetobacter</taxon>
    </lineage>
</organism>
<dbReference type="InterPro" id="IPR002035">
    <property type="entry name" value="VWF_A"/>
</dbReference>
<dbReference type="Pfam" id="PF05762">
    <property type="entry name" value="VWA_CoxE"/>
    <property type="match status" value="1"/>
</dbReference>
<dbReference type="RefSeq" id="WP_279696160.1">
    <property type="nucleotide sequence ID" value="NZ_JAOEEO010000003.1"/>
</dbReference>
<dbReference type="AlphaFoldDB" id="A0AA42I8U3"/>
<dbReference type="SMART" id="SM00327">
    <property type="entry name" value="VWA"/>
    <property type="match status" value="1"/>
</dbReference>
<dbReference type="InterPro" id="IPR008912">
    <property type="entry name" value="Uncharacterised_CoxE"/>
</dbReference>
<gene>
    <name evidence="2" type="ORF">N7644_13340</name>
</gene>
<sequence length="395" mass="44868">MNRNEELITLEQPDLAEQERRWRLILGQAPNSTTHLPNWSLQDSKMQECLNELYQQREQPNRRGGLGHSSPRVAQWLGDIRQYFPSSVVKVIQKDALERLNLQQMLLEPELLASVEVDIHLVSTLISLNHLMPEKTKETARIVVRQLVEQLENRLKQPLQQAIRGSINRSAHTRRPKRMQDINWKRTIQSNLKHWQEDFKTIIPHELHGHPRQQTALKDIVLCVDQSGSMAPSVIYSSVFAAVMASIRAVSTQMIVFDTELADLTPLLEDPVDVLFGTQLGGGTDIAKAIKYCRSKITRPEDTIFILISDLCEGGDAKQMLKQVAEMLDSGVQVITLLALSDEGAPWYDTQHAQIFADMGIPTFACTPDQFPELMATAIEKRDIHAWYANQQNLT</sequence>
<dbReference type="InterPro" id="IPR050458">
    <property type="entry name" value="LolB"/>
</dbReference>
<feature type="domain" description="VWFA" evidence="1">
    <location>
        <begin position="217"/>
        <end position="376"/>
    </location>
</feature>
<dbReference type="Proteomes" id="UP001159329">
    <property type="component" value="Unassembled WGS sequence"/>
</dbReference>
<dbReference type="EMBL" id="JAOEEO010000003">
    <property type="protein sequence ID" value="MDH0564660.1"/>
    <property type="molecule type" value="Genomic_DNA"/>
</dbReference>